<keyword evidence="4" id="KW-0812">Transmembrane</keyword>
<feature type="transmembrane region" description="Helical" evidence="4">
    <location>
        <begin position="215"/>
        <end position="239"/>
    </location>
</feature>
<name>A0A964FFG4_9CYAN</name>
<gene>
    <name evidence="6" type="ORF">I4641_02235</name>
</gene>
<feature type="compositionally biased region" description="Basic and acidic residues" evidence="3">
    <location>
        <begin position="179"/>
        <end position="188"/>
    </location>
</feature>
<dbReference type="GO" id="GO:0003677">
    <property type="term" value="F:DNA binding"/>
    <property type="evidence" value="ECO:0007669"/>
    <property type="project" value="UniProtKB-KW"/>
</dbReference>
<reference evidence="6" key="1">
    <citation type="journal article" date="2021" name="Antonie Van Leeuwenhoek">
        <title>Draft genome and description of Waterburya agarophytonicola gen. nov. sp. nov. (Pleurocapsales, Cyanobacteria): a seaweed symbiont.</title>
        <authorList>
            <person name="Bonthond G."/>
            <person name="Shalygin S."/>
            <person name="Bayer T."/>
            <person name="Weinberger F."/>
        </authorList>
    </citation>
    <scope>NUCLEOTIDE SEQUENCE</scope>
    <source>
        <strain evidence="6">KI4</strain>
    </source>
</reference>
<dbReference type="PROSITE" id="PS50110">
    <property type="entry name" value="RESPONSE_REGULATORY"/>
    <property type="match status" value="1"/>
</dbReference>
<keyword evidence="2" id="KW-0597">Phosphoprotein</keyword>
<dbReference type="InterPro" id="IPR001789">
    <property type="entry name" value="Sig_transdc_resp-reg_receiver"/>
</dbReference>
<dbReference type="AlphaFoldDB" id="A0A964FFG4"/>
<feature type="domain" description="Response regulatory" evidence="5">
    <location>
        <begin position="4"/>
        <end position="120"/>
    </location>
</feature>
<dbReference type="EMBL" id="JADWDC010000003">
    <property type="protein sequence ID" value="MCC0175799.1"/>
    <property type="molecule type" value="Genomic_DNA"/>
</dbReference>
<comment type="caution">
    <text evidence="6">The sequence shown here is derived from an EMBL/GenBank/DDBJ whole genome shotgun (WGS) entry which is preliminary data.</text>
</comment>
<proteinExistence type="predicted"/>
<dbReference type="Proteomes" id="UP000729733">
    <property type="component" value="Unassembled WGS sequence"/>
</dbReference>
<sequence length="241" mass="27044">MTIKVLIVDDQKTVQEILKGYIEEESSLEFVACANNGQEALDMVKVCRPHIVLMDIEMPVLDGLTATKIISEQFIDTKVLIISVHNEDSYLNTALQVGAKGYLLKNTPSKELINAIYSAYKGYFQLGPGLLEKYLHKVSSSEANAQELQQLKNVILQQSQYLETLRQGGNNQPSSSNDSRSRRSNSRDYLESQYANLEKQVYVLSNRIDKQNKKIAFLQQSGIFIILCGGVLATFVLLFSL</sequence>
<dbReference type="InterPro" id="IPR011006">
    <property type="entry name" value="CheY-like_superfamily"/>
</dbReference>
<dbReference type="GO" id="GO:0000160">
    <property type="term" value="P:phosphorelay signal transduction system"/>
    <property type="evidence" value="ECO:0007669"/>
    <property type="project" value="InterPro"/>
</dbReference>
<dbReference type="SUPFAM" id="SSF52172">
    <property type="entry name" value="CheY-like"/>
    <property type="match status" value="1"/>
</dbReference>
<dbReference type="InterPro" id="IPR039420">
    <property type="entry name" value="WalR-like"/>
</dbReference>
<organism evidence="6 7">
    <name type="scientific">Waterburya agarophytonicola KI4</name>
    <dbReference type="NCBI Taxonomy" id="2874699"/>
    <lineage>
        <taxon>Bacteria</taxon>
        <taxon>Bacillati</taxon>
        <taxon>Cyanobacteriota</taxon>
        <taxon>Cyanophyceae</taxon>
        <taxon>Pleurocapsales</taxon>
        <taxon>Hyellaceae</taxon>
        <taxon>Waterburya</taxon>
        <taxon>Waterburya agarophytonicola</taxon>
    </lineage>
</organism>
<dbReference type="PANTHER" id="PTHR43214">
    <property type="entry name" value="TWO-COMPONENT RESPONSE REGULATOR"/>
    <property type="match status" value="1"/>
</dbReference>
<evidence type="ECO:0000256" key="1">
    <source>
        <dbReference type="ARBA" id="ARBA00023125"/>
    </source>
</evidence>
<feature type="region of interest" description="Disordered" evidence="3">
    <location>
        <begin position="166"/>
        <end position="188"/>
    </location>
</feature>
<keyword evidence="1" id="KW-0238">DNA-binding</keyword>
<evidence type="ECO:0000256" key="2">
    <source>
        <dbReference type="PROSITE-ProRule" id="PRU00169"/>
    </source>
</evidence>
<evidence type="ECO:0000256" key="4">
    <source>
        <dbReference type="SAM" id="Phobius"/>
    </source>
</evidence>
<dbReference type="PANTHER" id="PTHR43214:SF43">
    <property type="entry name" value="TWO-COMPONENT RESPONSE REGULATOR"/>
    <property type="match status" value="1"/>
</dbReference>
<evidence type="ECO:0000256" key="3">
    <source>
        <dbReference type="SAM" id="MobiDB-lite"/>
    </source>
</evidence>
<evidence type="ECO:0000313" key="7">
    <source>
        <dbReference type="Proteomes" id="UP000729733"/>
    </source>
</evidence>
<evidence type="ECO:0000259" key="5">
    <source>
        <dbReference type="PROSITE" id="PS50110"/>
    </source>
</evidence>
<accession>A0A964FFG4</accession>
<protein>
    <submittedName>
        <fullName evidence="6">Response regulator transcription factor</fullName>
    </submittedName>
</protein>
<dbReference type="InterPro" id="IPR058245">
    <property type="entry name" value="NreC/VraR/RcsB-like_REC"/>
</dbReference>
<dbReference type="RefSeq" id="WP_229638797.1">
    <property type="nucleotide sequence ID" value="NZ_JADWDC010000003.1"/>
</dbReference>
<dbReference type="Gene3D" id="3.40.50.2300">
    <property type="match status" value="1"/>
</dbReference>
<keyword evidence="4" id="KW-1133">Transmembrane helix</keyword>
<dbReference type="SMART" id="SM00448">
    <property type="entry name" value="REC"/>
    <property type="match status" value="1"/>
</dbReference>
<evidence type="ECO:0000313" key="6">
    <source>
        <dbReference type="EMBL" id="MCC0175799.1"/>
    </source>
</evidence>
<keyword evidence="7" id="KW-1185">Reference proteome</keyword>
<dbReference type="CDD" id="cd17535">
    <property type="entry name" value="REC_NarL-like"/>
    <property type="match status" value="1"/>
</dbReference>
<feature type="modified residue" description="4-aspartylphosphate" evidence="2">
    <location>
        <position position="55"/>
    </location>
</feature>
<dbReference type="Pfam" id="PF00072">
    <property type="entry name" value="Response_reg"/>
    <property type="match status" value="1"/>
</dbReference>
<keyword evidence="4" id="KW-0472">Membrane</keyword>